<proteinExistence type="predicted"/>
<dbReference type="InParanoid" id="A0A067QCV0"/>
<keyword evidence="2" id="KW-1185">Reference proteome</keyword>
<gene>
    <name evidence="1" type="ORF">JAAARDRAFT_27632</name>
</gene>
<evidence type="ECO:0000313" key="1">
    <source>
        <dbReference type="EMBL" id="KDQ63960.1"/>
    </source>
</evidence>
<dbReference type="EMBL" id="KL197709">
    <property type="protein sequence ID" value="KDQ63960.1"/>
    <property type="molecule type" value="Genomic_DNA"/>
</dbReference>
<reference evidence="2" key="1">
    <citation type="journal article" date="2014" name="Proc. Natl. Acad. Sci. U.S.A.">
        <title>Extensive sampling of basidiomycete genomes demonstrates inadequacy of the white-rot/brown-rot paradigm for wood decay fungi.</title>
        <authorList>
            <person name="Riley R."/>
            <person name="Salamov A.A."/>
            <person name="Brown D.W."/>
            <person name="Nagy L.G."/>
            <person name="Floudas D."/>
            <person name="Held B.W."/>
            <person name="Levasseur A."/>
            <person name="Lombard V."/>
            <person name="Morin E."/>
            <person name="Otillar R."/>
            <person name="Lindquist E.A."/>
            <person name="Sun H."/>
            <person name="LaButti K.M."/>
            <person name="Schmutz J."/>
            <person name="Jabbour D."/>
            <person name="Luo H."/>
            <person name="Baker S.E."/>
            <person name="Pisabarro A.G."/>
            <person name="Walton J.D."/>
            <person name="Blanchette R.A."/>
            <person name="Henrissat B."/>
            <person name="Martin F."/>
            <person name="Cullen D."/>
            <person name="Hibbett D.S."/>
            <person name="Grigoriev I.V."/>
        </authorList>
    </citation>
    <scope>NUCLEOTIDE SEQUENCE [LARGE SCALE GENOMIC DNA]</scope>
    <source>
        <strain evidence="2">MUCL 33604</strain>
    </source>
</reference>
<protein>
    <submittedName>
        <fullName evidence="1">Uncharacterized protein</fullName>
    </submittedName>
</protein>
<sequence>MVEIYSAIGLFTQLHLGLGGILDPRRPGEWRVSEVVPSAARMVVERLSCGEVAREYVRILVN</sequence>
<dbReference type="InterPro" id="IPR029033">
    <property type="entry name" value="His_PPase_superfam"/>
</dbReference>
<accession>A0A067QCV0</accession>
<dbReference type="Proteomes" id="UP000027265">
    <property type="component" value="Unassembled WGS sequence"/>
</dbReference>
<name>A0A067QCV0_9AGAM</name>
<dbReference type="SUPFAM" id="SSF53254">
    <property type="entry name" value="Phosphoglycerate mutase-like"/>
    <property type="match status" value="1"/>
</dbReference>
<dbReference type="AlphaFoldDB" id="A0A067QCV0"/>
<dbReference type="Gene3D" id="3.40.50.1240">
    <property type="entry name" value="Phosphoglycerate mutase-like"/>
    <property type="match status" value="1"/>
</dbReference>
<organism evidence="1 2">
    <name type="scientific">Jaapia argillacea MUCL 33604</name>
    <dbReference type="NCBI Taxonomy" id="933084"/>
    <lineage>
        <taxon>Eukaryota</taxon>
        <taxon>Fungi</taxon>
        <taxon>Dikarya</taxon>
        <taxon>Basidiomycota</taxon>
        <taxon>Agaricomycotina</taxon>
        <taxon>Agaricomycetes</taxon>
        <taxon>Agaricomycetidae</taxon>
        <taxon>Jaapiales</taxon>
        <taxon>Jaapiaceae</taxon>
        <taxon>Jaapia</taxon>
    </lineage>
</organism>
<dbReference type="HOGENOM" id="CLU_2904486_0_0_1"/>
<evidence type="ECO:0000313" key="2">
    <source>
        <dbReference type="Proteomes" id="UP000027265"/>
    </source>
</evidence>